<dbReference type="RefSeq" id="WP_022637514.1">
    <property type="nucleotide sequence ID" value="NZ_ASJR01000022.1"/>
</dbReference>
<keyword evidence="6 10" id="KW-0862">Zinc</keyword>
<dbReference type="SUPFAM" id="SSF47323">
    <property type="entry name" value="Anticodon-binding domain of a subclass of class I aminoacyl-tRNA synthetases"/>
    <property type="match status" value="1"/>
</dbReference>
<evidence type="ECO:0000256" key="7">
    <source>
        <dbReference type="ARBA" id="ARBA00022840"/>
    </source>
</evidence>
<keyword evidence="5 10" id="KW-0547">Nucleotide-binding</keyword>
<feature type="domain" description="tRNA synthetases class I catalytic" evidence="11">
    <location>
        <begin position="22"/>
        <end position="326"/>
    </location>
</feature>
<dbReference type="InterPro" id="IPR032678">
    <property type="entry name" value="tRNA-synt_1_cat_dom"/>
</dbReference>
<dbReference type="InterPro" id="IPR009080">
    <property type="entry name" value="tRNAsynth_Ia_anticodon-bd"/>
</dbReference>
<feature type="domain" description="Cysteinyl-tRNA ligase anticodon binding" evidence="12">
    <location>
        <begin position="430"/>
        <end position="472"/>
    </location>
</feature>
<keyword evidence="3 10" id="KW-0436">Ligase</keyword>
<comment type="cofactor">
    <cofactor evidence="10">
        <name>Zn(2+)</name>
        <dbReference type="ChEBI" id="CHEBI:29105"/>
    </cofactor>
    <text evidence="10">Binds 1 zinc ion per subunit.</text>
</comment>
<gene>
    <name evidence="10" type="primary">cysS</name>
    <name evidence="13" type="ORF">CALK_2108</name>
</gene>
<name>U7D627_9BACT</name>
<dbReference type="OrthoDB" id="9815130at2"/>
<keyword evidence="10" id="KW-0963">Cytoplasm</keyword>
<feature type="binding site" evidence="10">
    <location>
        <position position="251"/>
    </location>
    <ligand>
        <name>Zn(2+)</name>
        <dbReference type="ChEBI" id="CHEBI:29105"/>
    </ligand>
</feature>
<feature type="short sequence motif" description="'HIGH' region" evidence="10">
    <location>
        <begin position="32"/>
        <end position="42"/>
    </location>
</feature>
<evidence type="ECO:0000256" key="6">
    <source>
        <dbReference type="ARBA" id="ARBA00022833"/>
    </source>
</evidence>
<evidence type="ECO:0000313" key="14">
    <source>
        <dbReference type="Proteomes" id="UP000017148"/>
    </source>
</evidence>
<feature type="binding site" evidence="10">
    <location>
        <position position="247"/>
    </location>
    <ligand>
        <name>Zn(2+)</name>
        <dbReference type="ChEBI" id="CHEBI:29105"/>
    </ligand>
</feature>
<evidence type="ECO:0000256" key="8">
    <source>
        <dbReference type="ARBA" id="ARBA00022917"/>
    </source>
</evidence>
<comment type="catalytic activity">
    <reaction evidence="10">
        <text>tRNA(Cys) + L-cysteine + ATP = L-cysteinyl-tRNA(Cys) + AMP + diphosphate</text>
        <dbReference type="Rhea" id="RHEA:17773"/>
        <dbReference type="Rhea" id="RHEA-COMP:9661"/>
        <dbReference type="Rhea" id="RHEA-COMP:9679"/>
        <dbReference type="ChEBI" id="CHEBI:30616"/>
        <dbReference type="ChEBI" id="CHEBI:33019"/>
        <dbReference type="ChEBI" id="CHEBI:35235"/>
        <dbReference type="ChEBI" id="CHEBI:78442"/>
        <dbReference type="ChEBI" id="CHEBI:78517"/>
        <dbReference type="ChEBI" id="CHEBI:456215"/>
        <dbReference type="EC" id="6.1.1.16"/>
    </reaction>
</comment>
<dbReference type="PANTHER" id="PTHR10890">
    <property type="entry name" value="CYSTEINYL-TRNA SYNTHETASE"/>
    <property type="match status" value="1"/>
</dbReference>
<comment type="similarity">
    <text evidence="1 10">Belongs to the class-I aminoacyl-tRNA synthetase family.</text>
</comment>
<dbReference type="Gene3D" id="3.40.50.620">
    <property type="entry name" value="HUPs"/>
    <property type="match status" value="1"/>
</dbReference>
<dbReference type="InterPro" id="IPR056411">
    <property type="entry name" value="CysS_C"/>
</dbReference>
<evidence type="ECO:0000313" key="13">
    <source>
        <dbReference type="EMBL" id="ERP31031.1"/>
    </source>
</evidence>
<proteinExistence type="inferred from homology"/>
<dbReference type="GO" id="GO:0005524">
    <property type="term" value="F:ATP binding"/>
    <property type="evidence" value="ECO:0007669"/>
    <property type="project" value="UniProtKB-UniRule"/>
</dbReference>
<keyword evidence="9 10" id="KW-0030">Aminoacyl-tRNA synthetase</keyword>
<dbReference type="Pfam" id="PF01406">
    <property type="entry name" value="tRNA-synt_1e"/>
    <property type="match status" value="1"/>
</dbReference>
<keyword evidence="7 10" id="KW-0067">ATP-binding</keyword>
<sequence>MTHTVYLYNTEERKKMPFSAEGSTVGMYCCGPTVYNYAHIGNMRTYIFEDVLKRVLRLAGYPVRHVVNITDVGHLTSDADKGDDKMELGAAREGKSVWDIARHYTESFMQHVADLNIDEPDVWPRATEHISEMIDLITALEKKGYTYITSDGVYFDTSKYPAYADFAQLNADEMQEGSRVDMGEKKHKTDFALWKFSPTTTQRAMEWDSPWGVGFPGWHIECSAMSVKYLGQPLDIHCGGIDHVQVHHTNEIAQVEAATGKKYCNTWVHGEFMVMDSGKMSKSKGGFVTLDTLKDAGMNPLAFRLFCFSAHYRSPLTFSMEMVVEADKTLRRLIKAVQKNCRPGAYSEDLSEVMAGFYKAVFDDLNMPKALAWLWTLLRDQKISAEAKEAAVRRAEEVFALDLFSVEEPSCEQVGNVCFMSMEDVPSEEKEEIATLVEDRKAARREKDFARADALRDRLAEKGVVLRDRPDGTVECEQI</sequence>
<dbReference type="GO" id="GO:0005829">
    <property type="term" value="C:cytosol"/>
    <property type="evidence" value="ECO:0007669"/>
    <property type="project" value="TreeGrafter"/>
</dbReference>
<evidence type="ECO:0000259" key="12">
    <source>
        <dbReference type="Pfam" id="PF23493"/>
    </source>
</evidence>
<keyword evidence="8 10" id="KW-0648">Protein biosynthesis</keyword>
<dbReference type="SUPFAM" id="SSF52374">
    <property type="entry name" value="Nucleotidylyl transferase"/>
    <property type="match status" value="1"/>
</dbReference>
<dbReference type="Pfam" id="PF23493">
    <property type="entry name" value="CysS_C"/>
    <property type="match status" value="1"/>
</dbReference>
<accession>U7D627</accession>
<feature type="binding site" evidence="10">
    <location>
        <position position="222"/>
    </location>
    <ligand>
        <name>Zn(2+)</name>
        <dbReference type="ChEBI" id="CHEBI:29105"/>
    </ligand>
</feature>
<dbReference type="CDD" id="cd00672">
    <property type="entry name" value="CysRS_core"/>
    <property type="match status" value="1"/>
</dbReference>
<evidence type="ECO:0000256" key="4">
    <source>
        <dbReference type="ARBA" id="ARBA00022723"/>
    </source>
</evidence>
<comment type="caution">
    <text evidence="13">The sequence shown here is derived from an EMBL/GenBank/DDBJ whole genome shotgun (WGS) entry which is preliminary data.</text>
</comment>
<feature type="short sequence motif" description="'KMSKS' region" evidence="10">
    <location>
        <begin position="279"/>
        <end position="283"/>
    </location>
</feature>
<dbReference type="InterPro" id="IPR015803">
    <property type="entry name" value="Cys-tRNA-ligase"/>
</dbReference>
<dbReference type="GO" id="GO:0006423">
    <property type="term" value="P:cysteinyl-tRNA aminoacylation"/>
    <property type="evidence" value="ECO:0007669"/>
    <property type="project" value="UniProtKB-UniRule"/>
</dbReference>
<evidence type="ECO:0000256" key="5">
    <source>
        <dbReference type="ARBA" id="ARBA00022741"/>
    </source>
</evidence>
<dbReference type="HAMAP" id="MF_00041">
    <property type="entry name" value="Cys_tRNA_synth"/>
    <property type="match status" value="1"/>
</dbReference>
<keyword evidence="14" id="KW-1185">Reference proteome</keyword>
<dbReference type="STRING" id="1313304.CALK_2108"/>
<dbReference type="InterPro" id="IPR014729">
    <property type="entry name" value="Rossmann-like_a/b/a_fold"/>
</dbReference>
<feature type="binding site" evidence="10">
    <location>
        <position position="30"/>
    </location>
    <ligand>
        <name>Zn(2+)</name>
        <dbReference type="ChEBI" id="CHEBI:29105"/>
    </ligand>
</feature>
<dbReference type="EC" id="6.1.1.16" evidence="10"/>
<keyword evidence="4 10" id="KW-0479">Metal-binding</keyword>
<dbReference type="GO" id="GO:0008270">
    <property type="term" value="F:zinc ion binding"/>
    <property type="evidence" value="ECO:0007669"/>
    <property type="project" value="UniProtKB-UniRule"/>
</dbReference>
<dbReference type="Proteomes" id="UP000017148">
    <property type="component" value="Unassembled WGS sequence"/>
</dbReference>
<evidence type="ECO:0000256" key="1">
    <source>
        <dbReference type="ARBA" id="ARBA00005594"/>
    </source>
</evidence>
<evidence type="ECO:0000256" key="9">
    <source>
        <dbReference type="ARBA" id="ARBA00023146"/>
    </source>
</evidence>
<dbReference type="eggNOG" id="COG0215">
    <property type="taxonomic scope" value="Bacteria"/>
</dbReference>
<comment type="subcellular location">
    <subcellularLocation>
        <location evidence="10">Cytoplasm</location>
    </subcellularLocation>
</comment>
<feature type="binding site" evidence="10">
    <location>
        <position position="282"/>
    </location>
    <ligand>
        <name>ATP</name>
        <dbReference type="ChEBI" id="CHEBI:30616"/>
    </ligand>
</feature>
<protein>
    <recommendedName>
        <fullName evidence="10">Cysteine--tRNA ligase</fullName>
        <ecNumber evidence="10">6.1.1.16</ecNumber>
    </recommendedName>
    <alternativeName>
        <fullName evidence="10">Cysteinyl-tRNA synthetase</fullName>
        <shortName evidence="10">CysRS</shortName>
    </alternativeName>
</protein>
<evidence type="ECO:0000259" key="11">
    <source>
        <dbReference type="Pfam" id="PF01406"/>
    </source>
</evidence>
<dbReference type="PRINTS" id="PR00983">
    <property type="entry name" value="TRNASYNTHCYS"/>
</dbReference>
<evidence type="ECO:0000256" key="2">
    <source>
        <dbReference type="ARBA" id="ARBA00011245"/>
    </source>
</evidence>
<dbReference type="AlphaFoldDB" id="U7D627"/>
<dbReference type="PANTHER" id="PTHR10890:SF3">
    <property type="entry name" value="CYSTEINE--TRNA LIGASE, CYTOPLASMIC"/>
    <property type="match status" value="1"/>
</dbReference>
<dbReference type="PATRIC" id="fig|1313304.3.peg.2003"/>
<dbReference type="InterPro" id="IPR024909">
    <property type="entry name" value="Cys-tRNA/MSH_ligase"/>
</dbReference>
<dbReference type="GO" id="GO:0004817">
    <property type="term" value="F:cysteine-tRNA ligase activity"/>
    <property type="evidence" value="ECO:0007669"/>
    <property type="project" value="UniProtKB-UniRule"/>
</dbReference>
<evidence type="ECO:0000256" key="3">
    <source>
        <dbReference type="ARBA" id="ARBA00022598"/>
    </source>
</evidence>
<organism evidence="13 14">
    <name type="scientific">Chitinivibrio alkaliphilus ACht1</name>
    <dbReference type="NCBI Taxonomy" id="1313304"/>
    <lineage>
        <taxon>Bacteria</taxon>
        <taxon>Pseudomonadati</taxon>
        <taxon>Fibrobacterota</taxon>
        <taxon>Chitinivibrionia</taxon>
        <taxon>Chitinivibrionales</taxon>
        <taxon>Chitinivibrionaceae</taxon>
        <taxon>Chitinivibrio</taxon>
    </lineage>
</organism>
<reference evidence="13 14" key="1">
    <citation type="journal article" date="2013" name="Environ. Microbiol.">
        <title>Genome analysis of Chitinivibrio alkaliphilus gen. nov., sp. nov., a novel extremely haloalkaliphilic anaerobic chitinolytic bacterium from the candidate phylum Termite Group 3.</title>
        <authorList>
            <person name="Sorokin D.Y."/>
            <person name="Gumerov V.M."/>
            <person name="Rakitin A.L."/>
            <person name="Beletsky A.V."/>
            <person name="Damste J.S."/>
            <person name="Muyzer G."/>
            <person name="Mardanov A.V."/>
            <person name="Ravin N.V."/>
        </authorList>
    </citation>
    <scope>NUCLEOTIDE SEQUENCE [LARGE SCALE GENOMIC DNA]</scope>
    <source>
        <strain evidence="13 14">ACht1</strain>
    </source>
</reference>
<dbReference type="EMBL" id="ASJR01000022">
    <property type="protein sequence ID" value="ERP31031.1"/>
    <property type="molecule type" value="Genomic_DNA"/>
</dbReference>
<comment type="subunit">
    <text evidence="2 10">Monomer.</text>
</comment>
<dbReference type="NCBIfam" id="TIGR00435">
    <property type="entry name" value="cysS"/>
    <property type="match status" value="1"/>
</dbReference>
<evidence type="ECO:0000256" key="10">
    <source>
        <dbReference type="HAMAP-Rule" id="MF_00041"/>
    </source>
</evidence>
<dbReference type="Gene3D" id="1.20.120.1910">
    <property type="entry name" value="Cysteine-tRNA ligase, C-terminal anti-codon recognition domain"/>
    <property type="match status" value="1"/>
</dbReference>